<dbReference type="EMBL" id="AAAPCR010000004">
    <property type="protein sequence ID" value="EAD8145572.1"/>
    <property type="molecule type" value="Genomic_DNA"/>
</dbReference>
<comment type="caution">
    <text evidence="1">The sequence shown here is derived from an EMBL/GenBank/DDBJ whole genome shotgun (WGS) entry which is preliminary data.</text>
</comment>
<dbReference type="RefSeq" id="WP_039120233.1">
    <property type="nucleotide sequence ID" value="NZ_JAGRYC010000007.1"/>
</dbReference>
<name>A0A9P1XM41_LISMN</name>
<accession>A0A9P1XM41</accession>
<protein>
    <submittedName>
        <fullName evidence="1">Uncharacterized protein</fullName>
    </submittedName>
</protein>
<organism evidence="1 2">
    <name type="scientific">Listeria monocytogenes</name>
    <dbReference type="NCBI Taxonomy" id="1639"/>
    <lineage>
        <taxon>Bacteria</taxon>
        <taxon>Bacillati</taxon>
        <taxon>Bacillota</taxon>
        <taxon>Bacilli</taxon>
        <taxon>Bacillales</taxon>
        <taxon>Listeriaceae</taxon>
        <taxon>Listeria</taxon>
    </lineage>
</organism>
<dbReference type="AlphaFoldDB" id="A0A9P1XM41"/>
<sequence length="77" mass="8710">MNENECYYAANLITFYAGQELIGVKVETQDDLQKLTHCIKDSLTSLAVINERLNEIALENFCKEFGVEYSSQRSGAK</sequence>
<evidence type="ECO:0000313" key="2">
    <source>
        <dbReference type="Proteomes" id="UP000371553"/>
    </source>
</evidence>
<proteinExistence type="predicted"/>
<dbReference type="Proteomes" id="UP000371553">
    <property type="component" value="Unassembled WGS sequence"/>
</dbReference>
<evidence type="ECO:0000313" key="1">
    <source>
        <dbReference type="EMBL" id="EAD8145572.1"/>
    </source>
</evidence>
<reference evidence="1 2" key="1">
    <citation type="submission" date="2018-06" db="EMBL/GenBank/DDBJ databases">
        <authorList>
            <consortium name="GenomeTrakr: Next Generation Sequencing Network for Food Pathogen Tracability"/>
        </authorList>
    </citation>
    <scope>NUCLEOTIDE SEQUENCE [LARGE SCALE GENOMIC DNA]</scope>
    <source>
        <strain evidence="1 2">NYAG13B12507-5</strain>
    </source>
</reference>
<gene>
    <name evidence="1" type="ORF">CD20_05755</name>
</gene>